<accession>A0A2I2KLS4</accession>
<dbReference type="Proteomes" id="UP000234331">
    <property type="component" value="Unassembled WGS sequence"/>
</dbReference>
<dbReference type="AlphaFoldDB" id="A0A2I2KLS4"/>
<proteinExistence type="predicted"/>
<gene>
    <name evidence="2" type="ORF">FRACA_1490004</name>
</gene>
<feature type="region of interest" description="Disordered" evidence="1">
    <location>
        <begin position="57"/>
        <end position="85"/>
    </location>
</feature>
<sequence length="85" mass="9403">MGRGEAVTQIAHWRHYRRLGYGAIADRLHIDLDRYRVAPGAARSTPGEVVLVTQAGPRAAHPQVDVRRVQRPAADQTRLPGGQRT</sequence>
<evidence type="ECO:0000313" key="2">
    <source>
        <dbReference type="EMBL" id="SNQ46612.1"/>
    </source>
</evidence>
<reference evidence="2 3" key="1">
    <citation type="submission" date="2017-06" db="EMBL/GenBank/DDBJ databases">
        <authorList>
            <person name="Kim H.J."/>
            <person name="Triplett B.A."/>
        </authorList>
    </citation>
    <scope>NUCLEOTIDE SEQUENCE [LARGE SCALE GENOMIC DNA]</scope>
    <source>
        <strain evidence="2">FRACA_ARgP5</strain>
    </source>
</reference>
<keyword evidence="3" id="KW-1185">Reference proteome</keyword>
<organism evidence="2 3">
    <name type="scientific">Frankia canadensis</name>
    <dbReference type="NCBI Taxonomy" id="1836972"/>
    <lineage>
        <taxon>Bacteria</taxon>
        <taxon>Bacillati</taxon>
        <taxon>Actinomycetota</taxon>
        <taxon>Actinomycetes</taxon>
        <taxon>Frankiales</taxon>
        <taxon>Frankiaceae</taxon>
        <taxon>Frankia</taxon>
    </lineage>
</organism>
<dbReference type="EMBL" id="FZMO01000056">
    <property type="protein sequence ID" value="SNQ46612.1"/>
    <property type="molecule type" value="Genomic_DNA"/>
</dbReference>
<evidence type="ECO:0000256" key="1">
    <source>
        <dbReference type="SAM" id="MobiDB-lite"/>
    </source>
</evidence>
<evidence type="ECO:0000313" key="3">
    <source>
        <dbReference type="Proteomes" id="UP000234331"/>
    </source>
</evidence>
<name>A0A2I2KLS4_9ACTN</name>
<protein>
    <submittedName>
        <fullName evidence="2">Uncharacterized protein</fullName>
    </submittedName>
</protein>